<feature type="transmembrane region" description="Helical" evidence="1">
    <location>
        <begin position="58"/>
        <end position="76"/>
    </location>
</feature>
<dbReference type="PANTHER" id="PTHR23013:SF20">
    <property type="entry name" value="7TM GPCR SERPENTINE RECEPTOR CLASS X (SRX) DOMAIN-CONTAINING PROTEIN"/>
    <property type="match status" value="1"/>
</dbReference>
<dbReference type="WormBase" id="F43A11.4">
    <property type="protein sequence ID" value="CE34864"/>
    <property type="gene ID" value="WBGene00005971"/>
    <property type="gene designation" value="srx-80"/>
</dbReference>
<dbReference type="PANTHER" id="PTHR23013">
    <property type="entry name" value="SERPENTINE RECEPTOR"/>
    <property type="match status" value="1"/>
</dbReference>
<feature type="transmembrane region" description="Helical" evidence="1">
    <location>
        <begin position="256"/>
        <end position="280"/>
    </location>
</feature>
<dbReference type="CTD" id="3564918"/>
<feature type="transmembrane region" description="Helical" evidence="1">
    <location>
        <begin position="186"/>
        <end position="205"/>
    </location>
</feature>
<dbReference type="HOGENOM" id="CLU_072408_0_0_1"/>
<proteinExistence type="predicted"/>
<evidence type="ECO:0000256" key="1">
    <source>
        <dbReference type="SAM" id="Phobius"/>
    </source>
</evidence>
<keyword evidence="3" id="KW-0675">Receptor</keyword>
<evidence type="ECO:0000313" key="4">
    <source>
        <dbReference type="Proteomes" id="UP000001940"/>
    </source>
</evidence>
<dbReference type="KEGG" id="cel:CELE_F43A11.4"/>
<gene>
    <name evidence="3 5" type="primary">srx-80</name>
    <name evidence="3" type="ORF">CELE_F43A11.4</name>
    <name evidence="5" type="ORF">F43A11.4</name>
</gene>
<dbReference type="SUPFAM" id="SSF81321">
    <property type="entry name" value="Family A G protein-coupled receptor-like"/>
    <property type="match status" value="1"/>
</dbReference>
<feature type="transmembrane region" description="Helical" evidence="1">
    <location>
        <begin position="82"/>
        <end position="107"/>
    </location>
</feature>
<dbReference type="EMBL" id="BX284605">
    <property type="protein sequence ID" value="CAE17843.1"/>
    <property type="molecule type" value="Genomic_DNA"/>
</dbReference>
<evidence type="ECO:0000313" key="5">
    <source>
        <dbReference type="WormBase" id="F43A11.4"/>
    </source>
</evidence>
<dbReference type="InterPro" id="IPR019430">
    <property type="entry name" value="7TM_GPCR_serpentine_rcpt_Srx"/>
</dbReference>
<evidence type="ECO:0000313" key="3">
    <source>
        <dbReference type="EMBL" id="CAE17843.1"/>
    </source>
</evidence>
<sequence length="323" mass="36752">MSFSPDADPLNWFAASVMTINGVFGITCNTLIIASFIRSPTERTSFNLICSYRAVGNCIILLWGFLGTFVPITLFGDTLFPPIYQFIVLTCVNSLYAGLQYCGFLIAINRFCAMYIPMFYSTLFGVKITFILTTLIFVYRIVKIIMELIHYIPLQCFSSFSSYDISWAPAMDERCRKYGGVVDESLLILGTLVAINCATFVKIYLFYKATELDSREVKEKMKKNRILFIQTIIQDLTYIIDLIFTFQLSGLISARYWTFISGSFIWQCVHSFDGLIMIMFNEKLTLFKRSFFSSSSDVQSVAPATKLFDTVATNRNYNVSPIG</sequence>
<dbReference type="Proteomes" id="UP000001940">
    <property type="component" value="Chromosome V"/>
</dbReference>
<dbReference type="RefSeq" id="NP_001023915.1">
    <property type="nucleotide sequence ID" value="NM_001028744.1"/>
</dbReference>
<keyword evidence="4" id="KW-1185">Reference proteome</keyword>
<keyword evidence="1" id="KW-0472">Membrane</keyword>
<accession>Q7YX06</accession>
<dbReference type="UCSC" id="F43A11.4">
    <property type="organism name" value="c. elegans"/>
</dbReference>
<protein>
    <submittedName>
        <fullName evidence="3">7TM GPCR serpentine receptor class x (Srx) domain-containing protein</fullName>
    </submittedName>
</protein>
<dbReference type="eggNOG" id="ENOG502TH1X">
    <property type="taxonomic scope" value="Eukaryota"/>
</dbReference>
<dbReference type="PaxDb" id="6239-F43A11.4"/>
<organism evidence="3 4">
    <name type="scientific">Caenorhabditis elegans</name>
    <dbReference type="NCBI Taxonomy" id="6239"/>
    <lineage>
        <taxon>Eukaryota</taxon>
        <taxon>Metazoa</taxon>
        <taxon>Ecdysozoa</taxon>
        <taxon>Nematoda</taxon>
        <taxon>Chromadorea</taxon>
        <taxon>Rhabditida</taxon>
        <taxon>Rhabditina</taxon>
        <taxon>Rhabditomorpha</taxon>
        <taxon>Rhabditoidea</taxon>
        <taxon>Rhabditidae</taxon>
        <taxon>Peloderinae</taxon>
        <taxon>Caenorhabditis</taxon>
    </lineage>
</organism>
<dbReference type="FunCoup" id="Q7YX06">
    <property type="interactions" value="14"/>
</dbReference>
<dbReference type="InParanoid" id="Q7YX06"/>
<feature type="transmembrane region" description="Helical" evidence="1">
    <location>
        <begin position="12"/>
        <end position="37"/>
    </location>
</feature>
<dbReference type="GeneID" id="3564918"/>
<keyword evidence="1" id="KW-1133">Transmembrane helix</keyword>
<dbReference type="AGR" id="WB:WBGene00005971"/>
<dbReference type="Gene3D" id="1.20.1070.10">
    <property type="entry name" value="Rhodopsin 7-helix transmembrane proteins"/>
    <property type="match status" value="1"/>
</dbReference>
<feature type="domain" description="7TM GPCR serpentine receptor class x (Srx)" evidence="2">
    <location>
        <begin position="21"/>
        <end position="281"/>
    </location>
</feature>
<evidence type="ECO:0000259" key="2">
    <source>
        <dbReference type="Pfam" id="PF10328"/>
    </source>
</evidence>
<feature type="transmembrane region" description="Helical" evidence="1">
    <location>
        <begin position="226"/>
        <end position="244"/>
    </location>
</feature>
<dbReference type="OMA" id="GLQYCGF"/>
<dbReference type="AlphaFoldDB" id="Q7YX06"/>
<feature type="transmembrane region" description="Helical" evidence="1">
    <location>
        <begin position="119"/>
        <end position="142"/>
    </location>
</feature>
<dbReference type="SMR" id="Q7YX06"/>
<dbReference type="PhylomeDB" id="Q7YX06"/>
<keyword evidence="1" id="KW-0812">Transmembrane</keyword>
<reference evidence="3 4" key="1">
    <citation type="journal article" date="1998" name="Science">
        <title>Genome sequence of the nematode C. elegans: a platform for investigating biology.</title>
        <authorList>
            <consortium name="The C. elegans sequencing consortium"/>
            <person name="Sulson J.E."/>
            <person name="Waterston R."/>
        </authorList>
    </citation>
    <scope>NUCLEOTIDE SEQUENCE [LARGE SCALE GENOMIC DNA]</scope>
    <source>
        <strain evidence="3 4">Bristol N2</strain>
    </source>
</reference>
<dbReference type="OrthoDB" id="5845782at2759"/>
<dbReference type="Pfam" id="PF10328">
    <property type="entry name" value="7TM_GPCR_Srx"/>
    <property type="match status" value="1"/>
</dbReference>
<name>Q7YX06_CAEEL</name>